<dbReference type="InterPro" id="IPR001387">
    <property type="entry name" value="Cro/C1-type_HTH"/>
</dbReference>
<dbReference type="Gene3D" id="1.10.260.40">
    <property type="entry name" value="lambda repressor-like DNA-binding domains"/>
    <property type="match status" value="1"/>
</dbReference>
<reference evidence="3 4" key="1">
    <citation type="submission" date="2012-05" db="EMBL/GenBank/DDBJ databases">
        <title>Genomic Sequence of Streptococcus mitis SPAR10.</title>
        <authorList>
            <person name="Chancey S."/>
            <person name="Kumar N."/>
            <person name="Sengamalay N."/>
            <person name="Matthews C."/>
            <person name="Hine E."/>
            <person name="Pallavajjal A."/>
            <person name="Abolude O."/>
            <person name="Daugherty S.C."/>
            <person name="Parankush S.P."/>
            <person name="Sadzewicz L."/>
            <person name="Tallon L.J."/>
            <person name="Farley M.M."/>
            <person name="Baughman W."/>
            <person name="McGee L."/>
            <person name="Stephens D.S."/>
            <person name="Tettelin H."/>
        </authorList>
    </citation>
    <scope>NUCLEOTIDE SEQUENCE [LARGE SCALE GENOMIC DNA]</scope>
    <source>
        <strain evidence="3 4">SPAR10</strain>
    </source>
</reference>
<dbReference type="GO" id="GO:0003677">
    <property type="term" value="F:DNA binding"/>
    <property type="evidence" value="ECO:0007669"/>
    <property type="project" value="UniProtKB-KW"/>
</dbReference>
<dbReference type="EMBL" id="ALCH01000004">
    <property type="protein sequence ID" value="EJG87679.1"/>
    <property type="molecule type" value="Genomic_DNA"/>
</dbReference>
<dbReference type="PANTHER" id="PTHR46558">
    <property type="entry name" value="TRACRIPTIONAL REGULATORY PROTEIN-RELATED-RELATED"/>
    <property type="match status" value="1"/>
</dbReference>
<dbReference type="AlphaFoldDB" id="J0YTS4"/>
<dbReference type="PATRIC" id="fig|1159208.3.peg.1185"/>
<dbReference type="OrthoDB" id="9805856at2"/>
<evidence type="ECO:0000313" key="4">
    <source>
        <dbReference type="Proteomes" id="UP000010312"/>
    </source>
</evidence>
<proteinExistence type="predicted"/>
<dbReference type="CDD" id="cd00093">
    <property type="entry name" value="HTH_XRE"/>
    <property type="match status" value="1"/>
</dbReference>
<feature type="domain" description="HTH cro/C1-type" evidence="2">
    <location>
        <begin position="7"/>
        <end position="61"/>
    </location>
</feature>
<dbReference type="PANTHER" id="PTHR46558:SF13">
    <property type="entry name" value="HTH-TYPE TRANSCRIPTIONAL REGULATOR IMMR"/>
    <property type="match status" value="1"/>
</dbReference>
<accession>J0YTS4</accession>
<keyword evidence="1" id="KW-0238">DNA-binding</keyword>
<dbReference type="RefSeq" id="WP_004252815.1">
    <property type="nucleotide sequence ID" value="NZ_ALCH01000004.1"/>
</dbReference>
<dbReference type="SUPFAM" id="SSF47413">
    <property type="entry name" value="lambda repressor-like DNA-binding domains"/>
    <property type="match status" value="1"/>
</dbReference>
<dbReference type="InterPro" id="IPR010982">
    <property type="entry name" value="Lambda_DNA-bd_dom_sf"/>
</dbReference>
<evidence type="ECO:0000313" key="3">
    <source>
        <dbReference type="EMBL" id="EJG87679.1"/>
    </source>
</evidence>
<sequence length="295" mass="33031">MTFAEKLKSIRKQVGMSQELLAEKIGVSRQAVTKWETGAGIPDIDNMVSISNLFNISIDELICNKGTTLKTSEYLFESITEYDIDKIKSYDMKFGGAEKFVLSGYNGEKIRVRLVSNLLSTLQNDFKVKIDDSRKRIDVDVKRYNSVTEATAKETVSIFVEIPTSYISHIECEVNAKSVEIRSLECDNIELDIKTSRITLEDISGKVKINCNLDMEVLCNSLNGDLSINQISATSRICIPENSIFTAVSKGIGTHIYFEKDGQNTERFDSSDSDNLIELNGINSELVVYTVKERG</sequence>
<evidence type="ECO:0000259" key="2">
    <source>
        <dbReference type="PROSITE" id="PS50943"/>
    </source>
</evidence>
<gene>
    <name evidence="3" type="ORF">SPAR10_1253</name>
</gene>
<name>J0YTS4_9STRE</name>
<dbReference type="Pfam" id="PF01381">
    <property type="entry name" value="HTH_3"/>
    <property type="match status" value="1"/>
</dbReference>
<dbReference type="PROSITE" id="PS50943">
    <property type="entry name" value="HTH_CROC1"/>
    <property type="match status" value="1"/>
</dbReference>
<organism evidence="3 4">
    <name type="scientific">Streptococcus infantis SPAR10</name>
    <dbReference type="NCBI Taxonomy" id="1159208"/>
    <lineage>
        <taxon>Bacteria</taxon>
        <taxon>Bacillati</taxon>
        <taxon>Bacillota</taxon>
        <taxon>Bacilli</taxon>
        <taxon>Lactobacillales</taxon>
        <taxon>Streptococcaceae</taxon>
        <taxon>Streptococcus</taxon>
    </lineage>
</organism>
<dbReference type="Proteomes" id="UP000010312">
    <property type="component" value="Unassembled WGS sequence"/>
</dbReference>
<comment type="caution">
    <text evidence="3">The sequence shown here is derived from an EMBL/GenBank/DDBJ whole genome shotgun (WGS) entry which is preliminary data.</text>
</comment>
<protein>
    <recommendedName>
        <fullName evidence="2">HTH cro/C1-type domain-containing protein</fullName>
    </recommendedName>
</protein>
<dbReference type="SMART" id="SM00530">
    <property type="entry name" value="HTH_XRE"/>
    <property type="match status" value="1"/>
</dbReference>
<evidence type="ECO:0000256" key="1">
    <source>
        <dbReference type="ARBA" id="ARBA00023125"/>
    </source>
</evidence>